<dbReference type="PANTHER" id="PTHR43065:SF48">
    <property type="entry name" value="HISTIDINE KINASE"/>
    <property type="match status" value="1"/>
</dbReference>
<comment type="catalytic activity">
    <reaction evidence="1">
        <text>ATP + protein L-histidine = ADP + protein N-phospho-L-histidine.</text>
        <dbReference type="EC" id="2.7.13.3"/>
    </reaction>
</comment>
<dbReference type="OrthoDB" id="9806995at2"/>
<dbReference type="InterPro" id="IPR036890">
    <property type="entry name" value="HATPase_C_sf"/>
</dbReference>
<evidence type="ECO:0000256" key="1">
    <source>
        <dbReference type="ARBA" id="ARBA00000085"/>
    </source>
</evidence>
<accession>A0A512B1U2</accession>
<organism evidence="6 7">
    <name type="scientific">Adhaeribacter aerolatus</name>
    <dbReference type="NCBI Taxonomy" id="670289"/>
    <lineage>
        <taxon>Bacteria</taxon>
        <taxon>Pseudomonadati</taxon>
        <taxon>Bacteroidota</taxon>
        <taxon>Cytophagia</taxon>
        <taxon>Cytophagales</taxon>
        <taxon>Hymenobacteraceae</taxon>
        <taxon>Adhaeribacter</taxon>
    </lineage>
</organism>
<evidence type="ECO:0000259" key="4">
    <source>
        <dbReference type="PROSITE" id="PS50042"/>
    </source>
</evidence>
<dbReference type="Proteomes" id="UP000321532">
    <property type="component" value="Unassembled WGS sequence"/>
</dbReference>
<dbReference type="InterPro" id="IPR003661">
    <property type="entry name" value="HisK_dim/P_dom"/>
</dbReference>
<dbReference type="InterPro" id="IPR003594">
    <property type="entry name" value="HATPase_dom"/>
</dbReference>
<gene>
    <name evidence="6" type="ORF">AAE02nite_35860</name>
</gene>
<dbReference type="AlphaFoldDB" id="A0A512B1U2"/>
<dbReference type="SUPFAM" id="SSF55874">
    <property type="entry name" value="ATPase domain of HSP90 chaperone/DNA topoisomerase II/histidine kinase"/>
    <property type="match status" value="1"/>
</dbReference>
<feature type="domain" description="Histidine kinase" evidence="5">
    <location>
        <begin position="291"/>
        <end position="463"/>
    </location>
</feature>
<dbReference type="CDD" id="cd00038">
    <property type="entry name" value="CAP_ED"/>
    <property type="match status" value="1"/>
</dbReference>
<keyword evidence="6" id="KW-0808">Transferase</keyword>
<dbReference type="CDD" id="cd00082">
    <property type="entry name" value="HisKA"/>
    <property type="match status" value="1"/>
</dbReference>
<evidence type="ECO:0000313" key="6">
    <source>
        <dbReference type="EMBL" id="GEO05922.1"/>
    </source>
</evidence>
<dbReference type="GO" id="GO:0000155">
    <property type="term" value="F:phosphorelay sensor kinase activity"/>
    <property type="evidence" value="ECO:0007669"/>
    <property type="project" value="InterPro"/>
</dbReference>
<proteinExistence type="predicted"/>
<dbReference type="InterPro" id="IPR004358">
    <property type="entry name" value="Sig_transdc_His_kin-like_C"/>
</dbReference>
<dbReference type="InterPro" id="IPR018490">
    <property type="entry name" value="cNMP-bd_dom_sf"/>
</dbReference>
<dbReference type="PROSITE" id="PS50042">
    <property type="entry name" value="CNMP_BINDING_3"/>
    <property type="match status" value="1"/>
</dbReference>
<evidence type="ECO:0000313" key="7">
    <source>
        <dbReference type="Proteomes" id="UP000321532"/>
    </source>
</evidence>
<protein>
    <recommendedName>
        <fullName evidence="2">histidine kinase</fullName>
        <ecNumber evidence="2">2.7.13.3</ecNumber>
    </recommendedName>
</protein>
<dbReference type="InterPro" id="IPR000595">
    <property type="entry name" value="cNMP-bd_dom"/>
</dbReference>
<evidence type="ECO:0000259" key="5">
    <source>
        <dbReference type="PROSITE" id="PS50109"/>
    </source>
</evidence>
<dbReference type="InterPro" id="IPR014710">
    <property type="entry name" value="RmlC-like_jellyroll"/>
</dbReference>
<feature type="domain" description="Cyclic nucleotide-binding" evidence="4">
    <location>
        <begin position="14"/>
        <end position="133"/>
    </location>
</feature>
<reference evidence="6 7" key="1">
    <citation type="submission" date="2019-07" db="EMBL/GenBank/DDBJ databases">
        <title>Whole genome shotgun sequence of Adhaeribacter aerolatus NBRC 106133.</title>
        <authorList>
            <person name="Hosoyama A."/>
            <person name="Uohara A."/>
            <person name="Ohji S."/>
            <person name="Ichikawa N."/>
        </authorList>
    </citation>
    <scope>NUCLEOTIDE SEQUENCE [LARGE SCALE GENOMIC DNA]</scope>
    <source>
        <strain evidence="6 7">NBRC 106133</strain>
    </source>
</reference>
<evidence type="ECO:0000256" key="3">
    <source>
        <dbReference type="ARBA" id="ARBA00022553"/>
    </source>
</evidence>
<dbReference type="Gene3D" id="3.30.565.10">
    <property type="entry name" value="Histidine kinase-like ATPase, C-terminal domain"/>
    <property type="match status" value="1"/>
</dbReference>
<sequence>MAVYDVAYLQELPVLKSIPTEHLEWLLKTSEIRELAPGQALFTKGQPTDYMHLVLEGQINISLEQNGTYKYFVSVKKGEITGLLPYSRLRTAAGQGIALVPTTVLSLHRRYFTELEHVSPELVQELVGIMTDRVRDFTRSQQQNEKLMALGKLSAGLAHELNNPAAAMVRSSAELLRIHHSVPEKFKRIMSMHVTPDQVDAVNDILFRKIDAGLQSNLTLLERNSLEDEITDWLEEQEVEDGFLLAETFAESGVNLTDLEEIKAILAGNNLSEVLDWIANTLNTERLICDIQASAKRISALVNAVKTYSHMDRGQDKEKTDLHSGIKSTLTMLNHKLKEKNIQVEQDFGKDLPLVNGYVGELNQVWTNLIDNAIDALEPGGKLRLATRVEGDNLKVTVQDNGSGIPAEALNRIFEPFYTTKPVGKGTGLGLDIVNKIMLHHDAAIKVQSQPGNTVFELCFPIV</sequence>
<dbReference type="Pfam" id="PF02518">
    <property type="entry name" value="HATPase_c"/>
    <property type="match status" value="1"/>
</dbReference>
<dbReference type="Gene3D" id="2.60.120.10">
    <property type="entry name" value="Jelly Rolls"/>
    <property type="match status" value="1"/>
</dbReference>
<dbReference type="SMART" id="SM00387">
    <property type="entry name" value="HATPase_c"/>
    <property type="match status" value="1"/>
</dbReference>
<dbReference type="EMBL" id="BJYS01000028">
    <property type="protein sequence ID" value="GEO05922.1"/>
    <property type="molecule type" value="Genomic_DNA"/>
</dbReference>
<dbReference type="SUPFAM" id="SSF51206">
    <property type="entry name" value="cAMP-binding domain-like"/>
    <property type="match status" value="1"/>
</dbReference>
<keyword evidence="6" id="KW-0418">Kinase</keyword>
<comment type="caution">
    <text evidence="6">The sequence shown here is derived from an EMBL/GenBank/DDBJ whole genome shotgun (WGS) entry which is preliminary data.</text>
</comment>
<dbReference type="PROSITE" id="PS50109">
    <property type="entry name" value="HIS_KIN"/>
    <property type="match status" value="1"/>
</dbReference>
<dbReference type="Gene3D" id="1.10.287.130">
    <property type="match status" value="1"/>
</dbReference>
<dbReference type="Pfam" id="PF00027">
    <property type="entry name" value="cNMP_binding"/>
    <property type="match status" value="1"/>
</dbReference>
<dbReference type="PRINTS" id="PR00344">
    <property type="entry name" value="BCTRLSENSOR"/>
</dbReference>
<name>A0A512B1U2_9BACT</name>
<dbReference type="InterPro" id="IPR005467">
    <property type="entry name" value="His_kinase_dom"/>
</dbReference>
<dbReference type="RefSeq" id="WP_146900937.1">
    <property type="nucleotide sequence ID" value="NZ_BJYS01000028.1"/>
</dbReference>
<dbReference type="PANTHER" id="PTHR43065">
    <property type="entry name" value="SENSOR HISTIDINE KINASE"/>
    <property type="match status" value="1"/>
</dbReference>
<evidence type="ECO:0000256" key="2">
    <source>
        <dbReference type="ARBA" id="ARBA00012438"/>
    </source>
</evidence>
<keyword evidence="7" id="KW-1185">Reference proteome</keyword>
<keyword evidence="3" id="KW-0597">Phosphoprotein</keyword>
<dbReference type="EC" id="2.7.13.3" evidence="2"/>